<evidence type="ECO:0000259" key="5">
    <source>
        <dbReference type="Pfam" id="PF13339"/>
    </source>
</evidence>
<dbReference type="InterPro" id="IPR012617">
    <property type="entry name" value="AATF_C"/>
</dbReference>
<feature type="region of interest" description="Disordered" evidence="3">
    <location>
        <begin position="1"/>
        <end position="147"/>
    </location>
</feature>
<sequence length="441" mass="49444">MARSLAEQLAKFANPEPEDFDPEDFERNSDVSQSDNEEARAHYVEVGKSRLRDDGPLVHSSKYKGSRVSRQDLDTFGASESEDDVEDEELSQEDSSQELSQELSQESSDEVPSEEESSSDEEGSSSSDEEGSSDIDENSHQNGNGKAAAVAAILKEEQKQLVNRLSQTAQADIVKGKAVQSQMSVYEGLLDARIRLQKILNISNTLTESDPEEANEAFEAILVLLSALSKIRHSMQKELFDSRKRSLSDYITESTQADDELVERRENVLGKWSRKVQLSSGSSALQSSKFKSLNQSAATQVSSVLADMDRLVKRTRTNRSRYELNGEVPDESELIFDDTDFYRLLLKDLVDRRMTEAGSGVKWSSVKTKAKKKVDTKASKGRKLRYHVQEEIQGFDAPRAVFTWTEEQAEELFSHLLGQSISMDDQEPEEEIEVGDLQLFS</sequence>
<evidence type="ECO:0000313" key="7">
    <source>
        <dbReference type="Proteomes" id="UP000238350"/>
    </source>
</evidence>
<dbReference type="GO" id="GO:0000462">
    <property type="term" value="P:maturation of SSU-rRNA from tricistronic rRNA transcript (SSU-rRNA, 5.8S rRNA, LSU-rRNA)"/>
    <property type="evidence" value="ECO:0007669"/>
    <property type="project" value="TreeGrafter"/>
</dbReference>
<keyword evidence="7" id="KW-1185">Reference proteome</keyword>
<reference evidence="6 7" key="1">
    <citation type="submission" date="2017-04" db="EMBL/GenBank/DDBJ databases">
        <title>Genome sequencing of [Candida] sorbophila.</title>
        <authorList>
            <person name="Ahn J.O."/>
        </authorList>
    </citation>
    <scope>NUCLEOTIDE SEQUENCE [LARGE SCALE GENOMIC DNA]</scope>
    <source>
        <strain evidence="6 7">DS02</strain>
    </source>
</reference>
<evidence type="ECO:0000256" key="3">
    <source>
        <dbReference type="SAM" id="MobiDB-lite"/>
    </source>
</evidence>
<name>A0A2T0FLT0_9ASCO</name>
<organism evidence="6 7">
    <name type="scientific">Wickerhamiella sorbophila</name>
    <dbReference type="NCBI Taxonomy" id="45607"/>
    <lineage>
        <taxon>Eukaryota</taxon>
        <taxon>Fungi</taxon>
        <taxon>Dikarya</taxon>
        <taxon>Ascomycota</taxon>
        <taxon>Saccharomycotina</taxon>
        <taxon>Dipodascomycetes</taxon>
        <taxon>Dipodascales</taxon>
        <taxon>Trichomonascaceae</taxon>
        <taxon>Wickerhamiella</taxon>
    </lineage>
</organism>
<comment type="caution">
    <text evidence="6">The sequence shown here is derived from an EMBL/GenBank/DDBJ whole genome shotgun (WGS) entry which is preliminary data.</text>
</comment>
<feature type="compositionally biased region" description="Basic and acidic residues" evidence="3">
    <location>
        <begin position="37"/>
        <end position="56"/>
    </location>
</feature>
<dbReference type="InterPro" id="IPR039223">
    <property type="entry name" value="AATF/Bfr2"/>
</dbReference>
<comment type="similarity">
    <text evidence="1">Belongs to the AATF family.</text>
</comment>
<feature type="compositionally biased region" description="Low complexity" evidence="3">
    <location>
        <begin position="97"/>
        <end position="106"/>
    </location>
</feature>
<dbReference type="RefSeq" id="XP_024665898.1">
    <property type="nucleotide sequence ID" value="XM_024810130.1"/>
</dbReference>
<evidence type="ECO:0000313" key="6">
    <source>
        <dbReference type="EMBL" id="PRT55953.1"/>
    </source>
</evidence>
<evidence type="ECO:0000256" key="1">
    <source>
        <dbReference type="ARBA" id="ARBA00008966"/>
    </source>
</evidence>
<proteinExistence type="inferred from homology"/>
<dbReference type="OrthoDB" id="5783963at2759"/>
<dbReference type="AlphaFoldDB" id="A0A2T0FLT0"/>
<feature type="domain" description="AATF leucine zipper-containing" evidence="5">
    <location>
        <begin position="172"/>
        <end position="275"/>
    </location>
</feature>
<protein>
    <recommendedName>
        <fullName evidence="2">Protein BFR2</fullName>
    </recommendedName>
</protein>
<feature type="compositionally biased region" description="Acidic residues" evidence="3">
    <location>
        <begin position="107"/>
        <end position="136"/>
    </location>
</feature>
<dbReference type="InterPro" id="IPR025160">
    <property type="entry name" value="AATF"/>
</dbReference>
<dbReference type="EMBL" id="NDIQ01000022">
    <property type="protein sequence ID" value="PRT55953.1"/>
    <property type="molecule type" value="Genomic_DNA"/>
</dbReference>
<feature type="domain" description="Apoptosis-antagonizing transcription factor C-terminal" evidence="4">
    <location>
        <begin position="342"/>
        <end position="417"/>
    </location>
</feature>
<dbReference type="GeneID" id="36517321"/>
<dbReference type="GO" id="GO:0005730">
    <property type="term" value="C:nucleolus"/>
    <property type="evidence" value="ECO:0007669"/>
    <property type="project" value="TreeGrafter"/>
</dbReference>
<evidence type="ECO:0000256" key="2">
    <source>
        <dbReference type="ARBA" id="ARBA00013850"/>
    </source>
</evidence>
<evidence type="ECO:0000259" key="4">
    <source>
        <dbReference type="Pfam" id="PF08164"/>
    </source>
</evidence>
<dbReference type="Proteomes" id="UP000238350">
    <property type="component" value="Unassembled WGS sequence"/>
</dbReference>
<dbReference type="STRING" id="45607.A0A2T0FLT0"/>
<dbReference type="PANTHER" id="PTHR15565">
    <property type="entry name" value="AATF PROTEIN APOPTOSIS ANTAGONIZING TRANSCRIPTION FACTOR"/>
    <property type="match status" value="1"/>
</dbReference>
<gene>
    <name evidence="6" type="ORF">B9G98_03573</name>
</gene>
<feature type="compositionally biased region" description="Acidic residues" evidence="3">
    <location>
        <begin position="80"/>
        <end position="96"/>
    </location>
</feature>
<dbReference type="PANTHER" id="PTHR15565:SF0">
    <property type="entry name" value="PROTEIN AATF"/>
    <property type="match status" value="1"/>
</dbReference>
<accession>A0A2T0FLT0</accession>
<dbReference type="Pfam" id="PF13339">
    <property type="entry name" value="AATF-Che1"/>
    <property type="match status" value="1"/>
</dbReference>
<dbReference type="Pfam" id="PF08164">
    <property type="entry name" value="TRAUB"/>
    <property type="match status" value="1"/>
</dbReference>